<accession>A0AAD9XT11</accession>
<dbReference type="GO" id="GO:0031267">
    <property type="term" value="F:small GTPase binding"/>
    <property type="evidence" value="ECO:0007669"/>
    <property type="project" value="TreeGrafter"/>
</dbReference>
<dbReference type="EMBL" id="JANJYI010000001">
    <property type="protein sequence ID" value="KAK2664568.1"/>
    <property type="molecule type" value="Genomic_DNA"/>
</dbReference>
<proteinExistence type="inferred from homology"/>
<dbReference type="GO" id="GO:0005085">
    <property type="term" value="F:guanyl-nucleotide exchange factor activity"/>
    <property type="evidence" value="ECO:0007669"/>
    <property type="project" value="TreeGrafter"/>
</dbReference>
<dbReference type="PANTHER" id="PTHR15837:SF0">
    <property type="entry name" value="RAN GUANINE NUCLEOTIDE RELEASE FACTOR"/>
    <property type="match status" value="1"/>
</dbReference>
<feature type="signal peptide" evidence="4">
    <location>
        <begin position="1"/>
        <end position="21"/>
    </location>
</feature>
<comment type="caution">
    <text evidence="5">The sequence shown here is derived from an EMBL/GenBank/DDBJ whole genome shotgun (WGS) entry which is preliminary data.</text>
</comment>
<protein>
    <submittedName>
        <fullName evidence="5">Uncharacterized protein</fullName>
    </submittedName>
</protein>
<dbReference type="PANTHER" id="PTHR15837">
    <property type="entry name" value="RAN GUANINE NUCLEOTIDE RELEASE FACTOR"/>
    <property type="match status" value="1"/>
</dbReference>
<evidence type="ECO:0000313" key="6">
    <source>
        <dbReference type="Proteomes" id="UP001280121"/>
    </source>
</evidence>
<dbReference type="InterPro" id="IPR016123">
    <property type="entry name" value="Mog1/PsbP_a/b/a-sand"/>
</dbReference>
<evidence type="ECO:0000256" key="4">
    <source>
        <dbReference type="SAM" id="SignalP"/>
    </source>
</evidence>
<sequence>MMLEIMMKVLLEFLIATLLSPNKMLKDARFQLLEQSGVVEAPGLCYRSIPAVVTTAFGKMVISKGRQGRESQNIPRVYLANLRLKEVGIDVLVTAYEPISIDFLSTLLYGEWDRKDLLGISQVGWPMLQLLHLFKQLQLLLLHRPYLFHKIKVSI</sequence>
<organism evidence="5 6">
    <name type="scientific">Dipteronia dyeriana</name>
    <dbReference type="NCBI Taxonomy" id="168575"/>
    <lineage>
        <taxon>Eukaryota</taxon>
        <taxon>Viridiplantae</taxon>
        <taxon>Streptophyta</taxon>
        <taxon>Embryophyta</taxon>
        <taxon>Tracheophyta</taxon>
        <taxon>Spermatophyta</taxon>
        <taxon>Magnoliopsida</taxon>
        <taxon>eudicotyledons</taxon>
        <taxon>Gunneridae</taxon>
        <taxon>Pentapetalae</taxon>
        <taxon>rosids</taxon>
        <taxon>malvids</taxon>
        <taxon>Sapindales</taxon>
        <taxon>Sapindaceae</taxon>
        <taxon>Hippocastanoideae</taxon>
        <taxon>Acereae</taxon>
        <taxon>Dipteronia</taxon>
    </lineage>
</organism>
<dbReference type="InterPro" id="IPR007681">
    <property type="entry name" value="Mog1"/>
</dbReference>
<dbReference type="SUPFAM" id="SSF55724">
    <property type="entry name" value="Mog1p/PsbP-like"/>
    <property type="match status" value="1"/>
</dbReference>
<evidence type="ECO:0000256" key="2">
    <source>
        <dbReference type="ARBA" id="ARBA00022448"/>
    </source>
</evidence>
<keyword evidence="6" id="KW-1185">Reference proteome</keyword>
<evidence type="ECO:0000256" key="3">
    <source>
        <dbReference type="ARBA" id="ARBA00022927"/>
    </source>
</evidence>
<keyword evidence="2" id="KW-0813">Transport</keyword>
<dbReference type="AlphaFoldDB" id="A0AAD9XT11"/>
<dbReference type="GO" id="GO:0005634">
    <property type="term" value="C:nucleus"/>
    <property type="evidence" value="ECO:0007669"/>
    <property type="project" value="TreeGrafter"/>
</dbReference>
<evidence type="ECO:0000313" key="5">
    <source>
        <dbReference type="EMBL" id="KAK2664568.1"/>
    </source>
</evidence>
<keyword evidence="4" id="KW-0732">Signal</keyword>
<name>A0AAD9XT11_9ROSI</name>
<evidence type="ECO:0000256" key="1">
    <source>
        <dbReference type="ARBA" id="ARBA00010307"/>
    </source>
</evidence>
<feature type="chain" id="PRO_5041960170" evidence="4">
    <location>
        <begin position="22"/>
        <end position="155"/>
    </location>
</feature>
<keyword evidence="3" id="KW-0653">Protein transport</keyword>
<dbReference type="Proteomes" id="UP001280121">
    <property type="component" value="Unassembled WGS sequence"/>
</dbReference>
<comment type="similarity">
    <text evidence="1">Belongs to the MOG1 family.</text>
</comment>
<gene>
    <name evidence="5" type="ORF">Ddye_003142</name>
</gene>
<dbReference type="GO" id="GO:0006606">
    <property type="term" value="P:protein import into nucleus"/>
    <property type="evidence" value="ECO:0007669"/>
    <property type="project" value="TreeGrafter"/>
</dbReference>
<reference evidence="5" key="1">
    <citation type="journal article" date="2023" name="Plant J.">
        <title>Genome sequences and population genomics provide insights into the demographic history, inbreeding, and mutation load of two 'living fossil' tree species of Dipteronia.</title>
        <authorList>
            <person name="Feng Y."/>
            <person name="Comes H.P."/>
            <person name="Chen J."/>
            <person name="Zhu S."/>
            <person name="Lu R."/>
            <person name="Zhang X."/>
            <person name="Li P."/>
            <person name="Qiu J."/>
            <person name="Olsen K.M."/>
            <person name="Qiu Y."/>
        </authorList>
    </citation>
    <scope>NUCLEOTIDE SEQUENCE</scope>
    <source>
        <strain evidence="5">KIB01</strain>
    </source>
</reference>